<dbReference type="AlphaFoldDB" id="A0A1E3H893"/>
<dbReference type="CDD" id="cd03671">
    <property type="entry name" value="NUDIX_Ap4A_hydrolase_plant_like"/>
    <property type="match status" value="1"/>
</dbReference>
<dbReference type="Proteomes" id="UP000094622">
    <property type="component" value="Unassembled WGS sequence"/>
</dbReference>
<dbReference type="Pfam" id="PF00293">
    <property type="entry name" value="NUDIX"/>
    <property type="match status" value="1"/>
</dbReference>
<dbReference type="InterPro" id="IPR022927">
    <property type="entry name" value="RppH"/>
</dbReference>
<dbReference type="GO" id="GO:0019693">
    <property type="term" value="P:ribose phosphate metabolic process"/>
    <property type="evidence" value="ECO:0007669"/>
    <property type="project" value="TreeGrafter"/>
</dbReference>
<evidence type="ECO:0000256" key="4">
    <source>
        <dbReference type="RuleBase" id="RU003476"/>
    </source>
</evidence>
<dbReference type="PRINTS" id="PR00502">
    <property type="entry name" value="NUDIXFAMILY"/>
</dbReference>
<evidence type="ECO:0000256" key="1">
    <source>
        <dbReference type="ARBA" id="ARBA00001936"/>
    </source>
</evidence>
<dbReference type="GO" id="GO:0034432">
    <property type="term" value="F:bis(5'-adenosyl)-pentaphosphatase activity"/>
    <property type="evidence" value="ECO:0007669"/>
    <property type="project" value="TreeGrafter"/>
</dbReference>
<gene>
    <name evidence="7" type="primary">rppH_1</name>
    <name evidence="7" type="ORF">A6302_00024</name>
</gene>
<comment type="similarity">
    <text evidence="4">Belongs to the Nudix hydrolase family.</text>
</comment>
<feature type="domain" description="Nudix hydrolase" evidence="6">
    <location>
        <begin position="25"/>
        <end position="182"/>
    </location>
</feature>
<dbReference type="RefSeq" id="WP_083255363.1">
    <property type="nucleotide sequence ID" value="NZ_MCRJ01000001.1"/>
</dbReference>
<dbReference type="PANTHER" id="PTHR11839:SF22">
    <property type="entry name" value="NUDIX HYDROLASE 26, CHLOROPLASTIC"/>
    <property type="match status" value="1"/>
</dbReference>
<evidence type="ECO:0000313" key="7">
    <source>
        <dbReference type="EMBL" id="ODN72533.1"/>
    </source>
</evidence>
<keyword evidence="8" id="KW-1185">Reference proteome</keyword>
<dbReference type="InterPro" id="IPR020476">
    <property type="entry name" value="Nudix_hydrolase"/>
</dbReference>
<dbReference type="InterPro" id="IPR000086">
    <property type="entry name" value="NUDIX_hydrolase_dom"/>
</dbReference>
<dbReference type="NCBIfam" id="NF001938">
    <property type="entry name" value="PRK00714.1-5"/>
    <property type="match status" value="1"/>
</dbReference>
<sequence length="191" mass="21292">MSARLPAATVPPAPGEREPLDPALPYRPNVGICLFNRDGLVFAGRAFPNPFGWPDPEIFSDGADWGLPQGGIDPGEDIETAARRELHEETGVVSADLLGLTADWWSYEFPVRGSRVHKLHPFRGQTQRWAAFRFTGADDEITITAEHTHEPAEFLEWRWRPLADLPRIGPLHRRATYARVAGAFSDFARPA</sequence>
<protein>
    <submittedName>
        <fullName evidence="7">RNA pyrophosphohydrolase</fullName>
        <ecNumber evidence="7">3.6.1.-</ecNumber>
    </submittedName>
</protein>
<evidence type="ECO:0000259" key="6">
    <source>
        <dbReference type="PROSITE" id="PS51462"/>
    </source>
</evidence>
<dbReference type="EMBL" id="MCRJ01000001">
    <property type="protein sequence ID" value="ODN72533.1"/>
    <property type="molecule type" value="Genomic_DNA"/>
</dbReference>
<accession>A0A1E3H893</accession>
<dbReference type="SUPFAM" id="SSF55811">
    <property type="entry name" value="Nudix"/>
    <property type="match status" value="1"/>
</dbReference>
<comment type="cofactor">
    <cofactor evidence="1">
        <name>Mn(2+)</name>
        <dbReference type="ChEBI" id="CHEBI:29035"/>
    </cofactor>
</comment>
<name>A0A1E3H893_9HYPH</name>
<evidence type="ECO:0000313" key="8">
    <source>
        <dbReference type="Proteomes" id="UP000094622"/>
    </source>
</evidence>
<feature type="region of interest" description="Disordered" evidence="5">
    <location>
        <begin position="1"/>
        <end position="22"/>
    </location>
</feature>
<dbReference type="Gene3D" id="3.90.79.10">
    <property type="entry name" value="Nucleoside Triphosphate Pyrophosphohydrolase"/>
    <property type="match status" value="1"/>
</dbReference>
<proteinExistence type="inferred from homology"/>
<dbReference type="OrthoDB" id="9816040at2"/>
<keyword evidence="3 4" id="KW-0378">Hydrolase</keyword>
<dbReference type="GO" id="GO:0008893">
    <property type="term" value="F:guanosine-3',5'-bis(diphosphate) 3'-diphosphatase activity"/>
    <property type="evidence" value="ECO:0007669"/>
    <property type="project" value="TreeGrafter"/>
</dbReference>
<dbReference type="GO" id="GO:0006753">
    <property type="term" value="P:nucleoside phosphate metabolic process"/>
    <property type="evidence" value="ECO:0007669"/>
    <property type="project" value="TreeGrafter"/>
</dbReference>
<dbReference type="InterPro" id="IPR015797">
    <property type="entry name" value="NUDIX_hydrolase-like_dom_sf"/>
</dbReference>
<dbReference type="InterPro" id="IPR020084">
    <property type="entry name" value="NUDIX_hydrolase_CS"/>
</dbReference>
<evidence type="ECO:0000256" key="3">
    <source>
        <dbReference type="ARBA" id="ARBA00022801"/>
    </source>
</evidence>
<dbReference type="PANTHER" id="PTHR11839">
    <property type="entry name" value="UDP/ADP-SUGAR PYROPHOSPHATASE"/>
    <property type="match status" value="1"/>
</dbReference>
<dbReference type="EC" id="3.6.1.-" evidence="7"/>
<comment type="cofactor">
    <cofactor evidence="2">
        <name>Mg(2+)</name>
        <dbReference type="ChEBI" id="CHEBI:18420"/>
    </cofactor>
</comment>
<dbReference type="PROSITE" id="PS00893">
    <property type="entry name" value="NUDIX_BOX"/>
    <property type="match status" value="1"/>
</dbReference>
<evidence type="ECO:0000256" key="5">
    <source>
        <dbReference type="SAM" id="MobiDB-lite"/>
    </source>
</evidence>
<comment type="caution">
    <text evidence="7">The sequence shown here is derived from an EMBL/GenBank/DDBJ whole genome shotgun (WGS) entry which is preliminary data.</text>
</comment>
<organism evidence="7 8">
    <name type="scientific">Methylobrevis pamukkalensis</name>
    <dbReference type="NCBI Taxonomy" id="1439726"/>
    <lineage>
        <taxon>Bacteria</taxon>
        <taxon>Pseudomonadati</taxon>
        <taxon>Pseudomonadota</taxon>
        <taxon>Alphaproteobacteria</taxon>
        <taxon>Hyphomicrobiales</taxon>
        <taxon>Pleomorphomonadaceae</taxon>
        <taxon>Methylobrevis</taxon>
    </lineage>
</organism>
<evidence type="ECO:0000256" key="2">
    <source>
        <dbReference type="ARBA" id="ARBA00001946"/>
    </source>
</evidence>
<reference evidence="7 8" key="1">
    <citation type="submission" date="2016-07" db="EMBL/GenBank/DDBJ databases">
        <title>Draft Genome Sequence of Methylobrevis pamukkalensis PK2.</title>
        <authorList>
            <person name="Vasilenko O.V."/>
            <person name="Doronina N.V."/>
            <person name="Shmareva M.N."/>
            <person name="Tarlachkov S.V."/>
            <person name="Mustakhimov I."/>
            <person name="Trotsenko Y.A."/>
        </authorList>
    </citation>
    <scope>NUCLEOTIDE SEQUENCE [LARGE SCALE GENOMIC DNA]</scope>
    <source>
        <strain evidence="7 8">PK2</strain>
    </source>
</reference>
<dbReference type="PROSITE" id="PS51462">
    <property type="entry name" value="NUDIX"/>
    <property type="match status" value="1"/>
</dbReference>